<proteinExistence type="predicted"/>
<name>A0A9D4D0T2_DREPO</name>
<gene>
    <name evidence="1" type="ORF">DPMN_042291</name>
</gene>
<organism evidence="1 2">
    <name type="scientific">Dreissena polymorpha</name>
    <name type="common">Zebra mussel</name>
    <name type="synonym">Mytilus polymorpha</name>
    <dbReference type="NCBI Taxonomy" id="45954"/>
    <lineage>
        <taxon>Eukaryota</taxon>
        <taxon>Metazoa</taxon>
        <taxon>Spiralia</taxon>
        <taxon>Lophotrochozoa</taxon>
        <taxon>Mollusca</taxon>
        <taxon>Bivalvia</taxon>
        <taxon>Autobranchia</taxon>
        <taxon>Heteroconchia</taxon>
        <taxon>Euheterodonta</taxon>
        <taxon>Imparidentia</taxon>
        <taxon>Neoheterodontei</taxon>
        <taxon>Myida</taxon>
        <taxon>Dreissenoidea</taxon>
        <taxon>Dreissenidae</taxon>
        <taxon>Dreissena</taxon>
    </lineage>
</organism>
<keyword evidence="2" id="KW-1185">Reference proteome</keyword>
<dbReference type="Proteomes" id="UP000828390">
    <property type="component" value="Unassembled WGS sequence"/>
</dbReference>
<evidence type="ECO:0000313" key="2">
    <source>
        <dbReference type="Proteomes" id="UP000828390"/>
    </source>
</evidence>
<comment type="caution">
    <text evidence="1">The sequence shown here is derived from an EMBL/GenBank/DDBJ whole genome shotgun (WGS) entry which is preliminary data.</text>
</comment>
<reference evidence="1" key="1">
    <citation type="journal article" date="2019" name="bioRxiv">
        <title>The Genome of the Zebra Mussel, Dreissena polymorpha: A Resource for Invasive Species Research.</title>
        <authorList>
            <person name="McCartney M.A."/>
            <person name="Auch B."/>
            <person name="Kono T."/>
            <person name="Mallez S."/>
            <person name="Zhang Y."/>
            <person name="Obille A."/>
            <person name="Becker A."/>
            <person name="Abrahante J.E."/>
            <person name="Garbe J."/>
            <person name="Badalamenti J.P."/>
            <person name="Herman A."/>
            <person name="Mangelson H."/>
            <person name="Liachko I."/>
            <person name="Sullivan S."/>
            <person name="Sone E.D."/>
            <person name="Koren S."/>
            <person name="Silverstein K.A.T."/>
            <person name="Beckman K.B."/>
            <person name="Gohl D.M."/>
        </authorList>
    </citation>
    <scope>NUCLEOTIDE SEQUENCE</scope>
    <source>
        <strain evidence="1">Duluth1</strain>
        <tissue evidence="1">Whole animal</tissue>
    </source>
</reference>
<dbReference type="EMBL" id="JAIWYP010000011">
    <property type="protein sequence ID" value="KAH3735756.1"/>
    <property type="molecule type" value="Genomic_DNA"/>
</dbReference>
<dbReference type="AlphaFoldDB" id="A0A9D4D0T2"/>
<sequence>MLMKLHGQLSADIKSINSPVLWGKYTENHLNQSCPSPRDTSFQNLDDCMNVWFDNCGCESAFKLSALD</sequence>
<protein>
    <submittedName>
        <fullName evidence="1">Uncharacterized protein</fullName>
    </submittedName>
</protein>
<reference evidence="1" key="2">
    <citation type="submission" date="2020-11" db="EMBL/GenBank/DDBJ databases">
        <authorList>
            <person name="McCartney M.A."/>
            <person name="Auch B."/>
            <person name="Kono T."/>
            <person name="Mallez S."/>
            <person name="Becker A."/>
            <person name="Gohl D.M."/>
            <person name="Silverstein K.A.T."/>
            <person name="Koren S."/>
            <person name="Bechman K.B."/>
            <person name="Herman A."/>
            <person name="Abrahante J.E."/>
            <person name="Garbe J."/>
        </authorList>
    </citation>
    <scope>NUCLEOTIDE SEQUENCE</scope>
    <source>
        <strain evidence="1">Duluth1</strain>
        <tissue evidence="1">Whole animal</tissue>
    </source>
</reference>
<accession>A0A9D4D0T2</accession>
<evidence type="ECO:0000313" key="1">
    <source>
        <dbReference type="EMBL" id="KAH3735756.1"/>
    </source>
</evidence>